<accession>A0ABU0FYT9</accession>
<evidence type="ECO:0000256" key="1">
    <source>
        <dbReference type="ARBA" id="ARBA00008520"/>
    </source>
</evidence>
<dbReference type="EMBL" id="JAUSUN010000025">
    <property type="protein sequence ID" value="MDQ0415079.1"/>
    <property type="molecule type" value="Genomic_DNA"/>
</dbReference>
<reference evidence="5 6" key="1">
    <citation type="submission" date="2023-07" db="EMBL/GenBank/DDBJ databases">
        <title>Genomic Encyclopedia of Type Strains, Phase IV (KMG-IV): sequencing the most valuable type-strain genomes for metagenomic binning, comparative biology and taxonomic classification.</title>
        <authorList>
            <person name="Goeker M."/>
        </authorList>
    </citation>
    <scope>NUCLEOTIDE SEQUENCE [LARGE SCALE GENOMIC DNA]</scope>
    <source>
        <strain evidence="5 6">DSM 19598</strain>
    </source>
</reference>
<dbReference type="Gene3D" id="3.40.190.10">
    <property type="entry name" value="Periplasmic binding protein-like II"/>
    <property type="match status" value="1"/>
</dbReference>
<evidence type="ECO:0000256" key="4">
    <source>
        <dbReference type="SAM" id="SignalP"/>
    </source>
</evidence>
<organism evidence="5 6">
    <name type="scientific">Mesobacillus stamsii</name>
    <dbReference type="NCBI Taxonomy" id="225347"/>
    <lineage>
        <taxon>Bacteria</taxon>
        <taxon>Bacillati</taxon>
        <taxon>Bacillota</taxon>
        <taxon>Bacilli</taxon>
        <taxon>Bacillales</taxon>
        <taxon>Bacillaceae</taxon>
        <taxon>Mesobacillus</taxon>
    </lineage>
</organism>
<dbReference type="PANTHER" id="PTHR30061">
    <property type="entry name" value="MALTOSE-BINDING PERIPLASMIC PROTEIN"/>
    <property type="match status" value="1"/>
</dbReference>
<name>A0ABU0FYT9_9BACI</name>
<dbReference type="PANTHER" id="PTHR30061:SF50">
    <property type="entry name" value="MALTOSE_MALTODEXTRIN-BINDING PERIPLASMIC PROTEIN"/>
    <property type="match status" value="1"/>
</dbReference>
<keyword evidence="3 4" id="KW-0732">Signal</keyword>
<keyword evidence="6" id="KW-1185">Reference proteome</keyword>
<keyword evidence="5" id="KW-0762">Sugar transport</keyword>
<gene>
    <name evidence="5" type="ORF">J2S25_003302</name>
</gene>
<dbReference type="RefSeq" id="WP_307192377.1">
    <property type="nucleotide sequence ID" value="NZ_JAUSUN010000025.1"/>
</dbReference>
<protein>
    <submittedName>
        <fullName evidence="5">Multiple sugar transport system substrate-binding protein</fullName>
    </submittedName>
</protein>
<evidence type="ECO:0000313" key="5">
    <source>
        <dbReference type="EMBL" id="MDQ0415079.1"/>
    </source>
</evidence>
<dbReference type="SUPFAM" id="SSF53850">
    <property type="entry name" value="Periplasmic binding protein-like II"/>
    <property type="match status" value="1"/>
</dbReference>
<dbReference type="PROSITE" id="PS01037">
    <property type="entry name" value="SBP_BACTERIAL_1"/>
    <property type="match status" value="1"/>
</dbReference>
<dbReference type="Proteomes" id="UP001242313">
    <property type="component" value="Unassembled WGS sequence"/>
</dbReference>
<dbReference type="InterPro" id="IPR006061">
    <property type="entry name" value="SBP_1_CS"/>
</dbReference>
<evidence type="ECO:0000313" key="6">
    <source>
        <dbReference type="Proteomes" id="UP001242313"/>
    </source>
</evidence>
<proteinExistence type="inferred from homology"/>
<dbReference type="Pfam" id="PF01547">
    <property type="entry name" value="SBP_bac_1"/>
    <property type="match status" value="1"/>
</dbReference>
<dbReference type="PROSITE" id="PS51257">
    <property type="entry name" value="PROKAR_LIPOPROTEIN"/>
    <property type="match status" value="1"/>
</dbReference>
<evidence type="ECO:0000256" key="3">
    <source>
        <dbReference type="ARBA" id="ARBA00022729"/>
    </source>
</evidence>
<dbReference type="InterPro" id="IPR006059">
    <property type="entry name" value="SBP"/>
</dbReference>
<evidence type="ECO:0000256" key="2">
    <source>
        <dbReference type="ARBA" id="ARBA00022448"/>
    </source>
</evidence>
<sequence length="418" mass="46262">MKKKTKILSALMLSASLILSACNSGGDQNSGGDSNNEKKEILLWSGTTGPDGDLIKKDIDRYNATNPDYKVKIVSMEGAVLGNKLATVTRSGKGVPDIALIASEAVSTYHAQGMLEPWDTFIDGTEVKGDNYLKEAWQVGTVEGKQYGVPATMGSWVMYYNKDLVDKYVPGAADDNIITYEEVEKAGAAAKADGIYAYGFTWGMQNFNNLYLQMGGKFSDGEKPTIDNETAVKTIEEFKKLHDLGYMNKKGEDMNKLFNNGKVIFLPEGTWMLSQMNKITNFKWAQTFTPQWDAGKIIQGSGADQFAMFVSKERSEAKIKSTVKFLEWLQGNQTEWIKSGANPTSLAMLDNEEYTKMPQSFLLKTDKAREAVTIVTDPGSSYVFGEIDAGIWDMIQGKADIKEQLKKIQQTVNDKMAQ</sequence>
<feature type="chain" id="PRO_5046942841" evidence="4">
    <location>
        <begin position="22"/>
        <end position="418"/>
    </location>
</feature>
<keyword evidence="2" id="KW-0813">Transport</keyword>
<feature type="signal peptide" evidence="4">
    <location>
        <begin position="1"/>
        <end position="21"/>
    </location>
</feature>
<comment type="caution">
    <text evidence="5">The sequence shown here is derived from an EMBL/GenBank/DDBJ whole genome shotgun (WGS) entry which is preliminary data.</text>
</comment>
<comment type="similarity">
    <text evidence="1">Belongs to the bacterial solute-binding protein 1 family.</text>
</comment>